<evidence type="ECO:0000256" key="8">
    <source>
        <dbReference type="ARBA" id="ARBA00022840"/>
    </source>
</evidence>
<keyword evidence="9 12" id="KW-0238">DNA-binding</keyword>
<keyword evidence="3 12" id="KW-0479">Metal-binding</keyword>
<comment type="caution">
    <text evidence="15">The sequence shown here is derived from an EMBL/GenBank/DDBJ whole genome shotgun (WGS) entry which is preliminary data.</text>
</comment>
<dbReference type="InterPro" id="IPR027417">
    <property type="entry name" value="P-loop_NTPase"/>
</dbReference>
<feature type="binding site" evidence="12">
    <location>
        <position position="543"/>
    </location>
    <ligand>
        <name>Zn(2+)</name>
        <dbReference type="ChEBI" id="CHEBI:29105"/>
        <label>1</label>
    </ligand>
</feature>
<name>A0A937F6K4_9BACT</name>
<dbReference type="CDD" id="cd18804">
    <property type="entry name" value="SF2_C_priA"/>
    <property type="match status" value="1"/>
</dbReference>
<dbReference type="GO" id="GO:1990077">
    <property type="term" value="C:primosome complex"/>
    <property type="evidence" value="ECO:0007669"/>
    <property type="project" value="UniProtKB-UniRule"/>
</dbReference>
<dbReference type="InterPro" id="IPR001650">
    <property type="entry name" value="Helicase_C-like"/>
</dbReference>
<dbReference type="EMBL" id="JAESIY010000002">
    <property type="protein sequence ID" value="MBL3655574.1"/>
    <property type="molecule type" value="Genomic_DNA"/>
</dbReference>
<dbReference type="Pfam" id="PF00270">
    <property type="entry name" value="DEAD"/>
    <property type="match status" value="1"/>
</dbReference>
<dbReference type="SUPFAM" id="SSF52540">
    <property type="entry name" value="P-loop containing nucleoside triphosphate hydrolases"/>
    <property type="match status" value="1"/>
</dbReference>
<comment type="similarity">
    <text evidence="12">Belongs to the helicase family. PriA subfamily.</text>
</comment>
<dbReference type="InterPro" id="IPR011545">
    <property type="entry name" value="DEAD/DEAH_box_helicase_dom"/>
</dbReference>
<feature type="binding site" evidence="12">
    <location>
        <position position="555"/>
    </location>
    <ligand>
        <name>Zn(2+)</name>
        <dbReference type="ChEBI" id="CHEBI:29105"/>
        <label>2</label>
    </ligand>
</feature>
<evidence type="ECO:0000256" key="12">
    <source>
        <dbReference type="HAMAP-Rule" id="MF_00983"/>
    </source>
</evidence>
<dbReference type="Gene3D" id="3.40.1440.60">
    <property type="entry name" value="PriA, 3(prime) DNA-binding domain"/>
    <property type="match status" value="1"/>
</dbReference>
<dbReference type="CDD" id="cd17929">
    <property type="entry name" value="DEXHc_priA"/>
    <property type="match status" value="1"/>
</dbReference>
<comment type="cofactor">
    <cofactor evidence="12">
        <name>Zn(2+)</name>
        <dbReference type="ChEBI" id="CHEBI:29105"/>
    </cofactor>
    <text evidence="12">Binds 2 zinc ions per subunit.</text>
</comment>
<dbReference type="Gene3D" id="3.40.50.300">
    <property type="entry name" value="P-loop containing nucleotide triphosphate hydrolases"/>
    <property type="match status" value="2"/>
</dbReference>
<sequence length="838" mass="95891">MSQLELQNNTSTERKTWFADVILPVPIPKMFTYRVPMEFNDIACIGARVIVQFGHRKILTGVIGRLHETPPAKYEAKYLLELLDEEPVIQPLQINLLQWIADYYMCTLGEVLNMALPSGLKLSSESKVQLHPHFDYYESELDFNEKETAIIEALLKDEVLSYGDISKLINQKTIYSLIKSLVYKGAVLLFEEVKEKYKPKKETRIRLSQALADDKKELESLFESIEKKPKQEAILLHYLQEVPVFNHPEKNKEGIEKSSFTQADLSTSSLKTLVKNGILEEFQVIISRFDSYDAALKEVTLTDIQQQAKDEIMSSFQEKDISLLHGITGSGKTEIYISLIQEALQGESQVLYLLPEIALTTQIVSRLRKIFGDKMGVYHSKFSDNERVEVWKGVLSGKYQFVIGVRSAVFLPFDNLGLIIVDEEHESSYKQYDPAPRYNARDVSFVIAREHHAKVLLGSATPSIESQYHAQNGKYGLIQLNKRYGSGELPDFKVADMVRQKNKKLLKGEFSTELIEAINQALSLKEQVIVFQNRRGYSPYLMCQECGWVPKCENCAVSLTYHQYKSELRCHYCGYKEQVPSACEACGSTNMKTIGFGTEKLEEELSLLFPDIKVQRMDLDTTRKKNSYDTIIKDFENGNIDILVGTQMVSKGLDFDNVNLVGIFDIDRMLHFPDFRSYERTFQLSTQVSGRAGRREKKGKVIIQSRDTEQPILSQIITHNYNAFYKNELAERSLYGYPPFTRLINVVIKNKEAQLAKTAAIKLANLLKEQLGAQRVLGPEEPLISRIRNEYLMEVVIKLERSKINLTKVKNIIQEMALEVLQEKGLKTSRIIFDVDPY</sequence>
<evidence type="ECO:0000256" key="11">
    <source>
        <dbReference type="ARBA" id="ARBA00048988"/>
    </source>
</evidence>
<evidence type="ECO:0000256" key="7">
    <source>
        <dbReference type="ARBA" id="ARBA00022833"/>
    </source>
</evidence>
<dbReference type="PROSITE" id="PS51192">
    <property type="entry name" value="HELICASE_ATP_BIND_1"/>
    <property type="match status" value="1"/>
</dbReference>
<keyword evidence="4 12" id="KW-0547">Nucleotide-binding</keyword>
<evidence type="ECO:0000313" key="15">
    <source>
        <dbReference type="EMBL" id="MBL3655574.1"/>
    </source>
</evidence>
<proteinExistence type="inferred from homology"/>
<feature type="domain" description="Helicase ATP-binding" evidence="13">
    <location>
        <begin position="313"/>
        <end position="480"/>
    </location>
</feature>
<dbReference type="GO" id="GO:0043138">
    <property type="term" value="F:3'-5' DNA helicase activity"/>
    <property type="evidence" value="ECO:0007669"/>
    <property type="project" value="UniProtKB-EC"/>
</dbReference>
<dbReference type="GO" id="GO:0008270">
    <property type="term" value="F:zinc ion binding"/>
    <property type="evidence" value="ECO:0007669"/>
    <property type="project" value="UniProtKB-UniRule"/>
</dbReference>
<dbReference type="PANTHER" id="PTHR30580:SF0">
    <property type="entry name" value="PRIMOSOMAL PROTEIN N"/>
    <property type="match status" value="1"/>
</dbReference>
<keyword evidence="7 12" id="KW-0862">Zinc</keyword>
<dbReference type="FunFam" id="3.40.50.300:FF:000489">
    <property type="entry name" value="Primosome assembly protein PriA"/>
    <property type="match status" value="1"/>
</dbReference>
<feature type="binding site" evidence="12">
    <location>
        <position position="586"/>
    </location>
    <ligand>
        <name>Zn(2+)</name>
        <dbReference type="ChEBI" id="CHEBI:29105"/>
        <label>1</label>
    </ligand>
</feature>
<dbReference type="Pfam" id="PF18074">
    <property type="entry name" value="PriA_C"/>
    <property type="match status" value="1"/>
</dbReference>
<keyword evidence="2 12" id="KW-0235">DNA replication</keyword>
<accession>A0A937F6K4</accession>
<dbReference type="SMART" id="SM00490">
    <property type="entry name" value="HELICc"/>
    <property type="match status" value="1"/>
</dbReference>
<evidence type="ECO:0000313" key="16">
    <source>
        <dbReference type="Proteomes" id="UP000659388"/>
    </source>
</evidence>
<keyword evidence="8 12" id="KW-0067">ATP-binding</keyword>
<dbReference type="AlphaFoldDB" id="A0A937F6K4"/>
<gene>
    <name evidence="12 15" type="primary">priA</name>
    <name evidence="15" type="ORF">JL102_05505</name>
</gene>
<dbReference type="InterPro" id="IPR042115">
    <property type="entry name" value="PriA_3primeBD_sf"/>
</dbReference>
<dbReference type="GO" id="GO:0005524">
    <property type="term" value="F:ATP binding"/>
    <property type="evidence" value="ECO:0007669"/>
    <property type="project" value="UniProtKB-UniRule"/>
</dbReference>
<evidence type="ECO:0000256" key="6">
    <source>
        <dbReference type="ARBA" id="ARBA00022806"/>
    </source>
</evidence>
<feature type="binding site" evidence="12">
    <location>
        <position position="573"/>
    </location>
    <ligand>
        <name>Zn(2+)</name>
        <dbReference type="ChEBI" id="CHEBI:29105"/>
        <label>2</label>
    </ligand>
</feature>
<dbReference type="GO" id="GO:0006269">
    <property type="term" value="P:DNA replication, synthesis of primer"/>
    <property type="evidence" value="ECO:0007669"/>
    <property type="project" value="UniProtKB-KW"/>
</dbReference>
<dbReference type="Pfam" id="PF00271">
    <property type="entry name" value="Helicase_C"/>
    <property type="match status" value="1"/>
</dbReference>
<dbReference type="HAMAP" id="MF_00983">
    <property type="entry name" value="PriA"/>
    <property type="match status" value="1"/>
</dbReference>
<organism evidence="15 16">
    <name type="scientific">Fulvivirga sediminis</name>
    <dbReference type="NCBI Taxonomy" id="2803949"/>
    <lineage>
        <taxon>Bacteria</taxon>
        <taxon>Pseudomonadati</taxon>
        <taxon>Bacteroidota</taxon>
        <taxon>Cytophagia</taxon>
        <taxon>Cytophagales</taxon>
        <taxon>Fulvivirgaceae</taxon>
        <taxon>Fulvivirga</taxon>
    </lineage>
</organism>
<feature type="domain" description="Helicase C-terminal" evidence="14">
    <location>
        <begin position="578"/>
        <end position="735"/>
    </location>
</feature>
<dbReference type="GO" id="GO:0006270">
    <property type="term" value="P:DNA replication initiation"/>
    <property type="evidence" value="ECO:0007669"/>
    <property type="project" value="TreeGrafter"/>
</dbReference>
<dbReference type="InterPro" id="IPR041222">
    <property type="entry name" value="PriA_3primeBD"/>
</dbReference>
<evidence type="ECO:0000256" key="10">
    <source>
        <dbReference type="ARBA" id="ARBA00023235"/>
    </source>
</evidence>
<keyword evidence="16" id="KW-1185">Reference proteome</keyword>
<evidence type="ECO:0000256" key="4">
    <source>
        <dbReference type="ARBA" id="ARBA00022741"/>
    </source>
</evidence>
<evidence type="ECO:0000256" key="3">
    <source>
        <dbReference type="ARBA" id="ARBA00022723"/>
    </source>
</evidence>
<dbReference type="Proteomes" id="UP000659388">
    <property type="component" value="Unassembled WGS sequence"/>
</dbReference>
<dbReference type="PROSITE" id="PS51194">
    <property type="entry name" value="HELICASE_CTER"/>
    <property type="match status" value="1"/>
</dbReference>
<dbReference type="Gene3D" id="1.10.10.10">
    <property type="entry name" value="Winged helix-like DNA-binding domain superfamily/Winged helix DNA-binding domain"/>
    <property type="match status" value="1"/>
</dbReference>
<dbReference type="EC" id="5.6.2.4" evidence="12"/>
<dbReference type="SMART" id="SM00487">
    <property type="entry name" value="DEXDc"/>
    <property type="match status" value="1"/>
</dbReference>
<keyword evidence="1 12" id="KW-0639">Primosome</keyword>
<dbReference type="GO" id="GO:0016787">
    <property type="term" value="F:hydrolase activity"/>
    <property type="evidence" value="ECO:0007669"/>
    <property type="project" value="UniProtKB-KW"/>
</dbReference>
<evidence type="ECO:0000259" key="13">
    <source>
        <dbReference type="PROSITE" id="PS51192"/>
    </source>
</evidence>
<dbReference type="GO" id="GO:0003677">
    <property type="term" value="F:DNA binding"/>
    <property type="evidence" value="ECO:0007669"/>
    <property type="project" value="UniProtKB-UniRule"/>
</dbReference>
<feature type="binding site" evidence="12">
    <location>
        <position position="570"/>
    </location>
    <ligand>
        <name>Zn(2+)</name>
        <dbReference type="ChEBI" id="CHEBI:29105"/>
        <label>2</label>
    </ligand>
</feature>
<dbReference type="PANTHER" id="PTHR30580">
    <property type="entry name" value="PRIMOSOMAL PROTEIN N"/>
    <property type="match status" value="1"/>
</dbReference>
<dbReference type="Pfam" id="PF17764">
    <property type="entry name" value="PriA_3primeBD"/>
    <property type="match status" value="1"/>
</dbReference>
<dbReference type="NCBIfam" id="TIGR00595">
    <property type="entry name" value="priA"/>
    <property type="match status" value="1"/>
</dbReference>
<evidence type="ECO:0000256" key="2">
    <source>
        <dbReference type="ARBA" id="ARBA00022705"/>
    </source>
</evidence>
<comment type="function">
    <text evidence="12">Initiates the restart of stalled replication forks, which reloads the replicative helicase on sites other than the origin of replication. Recognizes and binds to abandoned replication forks and remodels them to uncover a helicase loading site. Promotes assembly of the primosome at these replication forks.</text>
</comment>
<dbReference type="RefSeq" id="WP_202243237.1">
    <property type="nucleotide sequence ID" value="NZ_JAESIY010000002.1"/>
</dbReference>
<comment type="catalytic activity">
    <reaction evidence="12">
        <text>Couples ATP hydrolysis with the unwinding of duplex DNA by translocating in the 3'-5' direction.</text>
        <dbReference type="EC" id="5.6.2.4"/>
    </reaction>
</comment>
<evidence type="ECO:0000256" key="5">
    <source>
        <dbReference type="ARBA" id="ARBA00022801"/>
    </source>
</evidence>
<feature type="binding site" evidence="12">
    <location>
        <position position="583"/>
    </location>
    <ligand>
        <name>Zn(2+)</name>
        <dbReference type="ChEBI" id="CHEBI:29105"/>
        <label>1</label>
    </ligand>
</feature>
<keyword evidence="6 12" id="KW-0347">Helicase</keyword>
<dbReference type="InterPro" id="IPR014001">
    <property type="entry name" value="Helicase_ATP-bd"/>
</dbReference>
<feature type="binding site" evidence="12">
    <location>
        <position position="546"/>
    </location>
    <ligand>
        <name>Zn(2+)</name>
        <dbReference type="ChEBI" id="CHEBI:29105"/>
        <label>1</label>
    </ligand>
</feature>
<feature type="binding site" evidence="12">
    <location>
        <position position="552"/>
    </location>
    <ligand>
        <name>Zn(2+)</name>
        <dbReference type="ChEBI" id="CHEBI:29105"/>
        <label>2</label>
    </ligand>
</feature>
<dbReference type="InterPro" id="IPR005259">
    <property type="entry name" value="PriA"/>
</dbReference>
<dbReference type="FunFam" id="3.40.1440.60:FF:000001">
    <property type="entry name" value="Primosomal protein N"/>
    <property type="match status" value="1"/>
</dbReference>
<comment type="subunit">
    <text evidence="12">Component of the replication restart primosome.</text>
</comment>
<keyword evidence="10 12" id="KW-0413">Isomerase</keyword>
<dbReference type="Pfam" id="PF18319">
    <property type="entry name" value="Zn_ribbon_PriA"/>
    <property type="match status" value="1"/>
</dbReference>
<comment type="catalytic activity">
    <reaction evidence="11 12">
        <text>ATP + H2O = ADP + phosphate + H(+)</text>
        <dbReference type="Rhea" id="RHEA:13065"/>
        <dbReference type="ChEBI" id="CHEBI:15377"/>
        <dbReference type="ChEBI" id="CHEBI:15378"/>
        <dbReference type="ChEBI" id="CHEBI:30616"/>
        <dbReference type="ChEBI" id="CHEBI:43474"/>
        <dbReference type="ChEBI" id="CHEBI:456216"/>
        <dbReference type="EC" id="5.6.2.4"/>
    </reaction>
</comment>
<protein>
    <recommendedName>
        <fullName evidence="12">Replication restart protein PriA</fullName>
    </recommendedName>
    <alternativeName>
        <fullName evidence="12">ATP-dependent DNA helicase PriA</fullName>
        <ecNumber evidence="12">5.6.2.4</ecNumber>
    </alternativeName>
    <alternativeName>
        <fullName evidence="12">DNA 3'-5' helicase PriA</fullName>
    </alternativeName>
</protein>
<evidence type="ECO:0000256" key="1">
    <source>
        <dbReference type="ARBA" id="ARBA00022515"/>
    </source>
</evidence>
<evidence type="ECO:0000259" key="14">
    <source>
        <dbReference type="PROSITE" id="PS51194"/>
    </source>
</evidence>
<evidence type="ECO:0000256" key="9">
    <source>
        <dbReference type="ARBA" id="ARBA00023125"/>
    </source>
</evidence>
<dbReference type="GO" id="GO:0006310">
    <property type="term" value="P:DNA recombination"/>
    <property type="evidence" value="ECO:0007669"/>
    <property type="project" value="InterPro"/>
</dbReference>
<reference evidence="15" key="1">
    <citation type="submission" date="2021-01" db="EMBL/GenBank/DDBJ databases">
        <title>Fulvivirga kasyanovii gen. nov., sp nov., a novel member of the phylum Bacteroidetes isolated from seawater in a mussel farm.</title>
        <authorList>
            <person name="Zhao L.-H."/>
            <person name="Wang Z.-J."/>
        </authorList>
    </citation>
    <scope>NUCLEOTIDE SEQUENCE</scope>
    <source>
        <strain evidence="15">2943</strain>
    </source>
</reference>
<dbReference type="InterPro" id="IPR040498">
    <property type="entry name" value="PriA_CRR"/>
</dbReference>
<keyword evidence="5 12" id="KW-0378">Hydrolase</keyword>
<dbReference type="InterPro" id="IPR036388">
    <property type="entry name" value="WH-like_DNA-bd_sf"/>
</dbReference>
<dbReference type="GO" id="GO:0006302">
    <property type="term" value="P:double-strand break repair"/>
    <property type="evidence" value="ECO:0007669"/>
    <property type="project" value="InterPro"/>
</dbReference>
<dbReference type="InterPro" id="IPR041236">
    <property type="entry name" value="PriA_C"/>
</dbReference>